<dbReference type="Proteomes" id="UP000305398">
    <property type="component" value="Chromosome"/>
</dbReference>
<evidence type="ECO:0000313" key="3">
    <source>
        <dbReference type="Proteomes" id="UP000305398"/>
    </source>
</evidence>
<dbReference type="OrthoDB" id="9778516at2"/>
<keyword evidence="1" id="KW-0732">Signal</keyword>
<dbReference type="RefSeq" id="WP_139517331.1">
    <property type="nucleotide sequence ID" value="NZ_CP040896.1"/>
</dbReference>
<dbReference type="EMBL" id="CP040896">
    <property type="protein sequence ID" value="QDA62100.1"/>
    <property type="molecule type" value="Genomic_DNA"/>
</dbReference>
<proteinExistence type="predicted"/>
<organism evidence="2 3">
    <name type="scientific">Hymenobacter jejuensis</name>
    <dbReference type="NCBI Taxonomy" id="2502781"/>
    <lineage>
        <taxon>Bacteria</taxon>
        <taxon>Pseudomonadati</taxon>
        <taxon>Bacteroidota</taxon>
        <taxon>Cytophagia</taxon>
        <taxon>Cytophagales</taxon>
        <taxon>Hymenobacteraceae</taxon>
        <taxon>Hymenobacter</taxon>
    </lineage>
</organism>
<name>A0A5B8A414_9BACT</name>
<feature type="chain" id="PRO_5023064307" evidence="1">
    <location>
        <begin position="18"/>
        <end position="136"/>
    </location>
</feature>
<evidence type="ECO:0000313" key="2">
    <source>
        <dbReference type="EMBL" id="QDA62100.1"/>
    </source>
</evidence>
<dbReference type="KEGG" id="hyj:FHG12_19230"/>
<sequence length="136" mass="15531">MKILFFLCCLLPVVAAAQPRAEYDVCYSPHLASEGLVVQASVRTPKPEDSTAFRFSNEVWGEHDLMRCLSGFRGENAQYRFRMVPDSNRIVVYHPRTKSVRFAYRVNRTHPSTRKTSSTARASRIPIFTCSAKRCL</sequence>
<evidence type="ECO:0000256" key="1">
    <source>
        <dbReference type="SAM" id="SignalP"/>
    </source>
</evidence>
<reference evidence="2 3" key="1">
    <citation type="submission" date="2019-06" db="EMBL/GenBank/DDBJ databases">
        <authorList>
            <person name="Srinivasan S."/>
        </authorList>
    </citation>
    <scope>NUCLEOTIDE SEQUENCE [LARGE SCALE GENOMIC DNA]</scope>
    <source>
        <strain evidence="2 3">17J68-5</strain>
    </source>
</reference>
<keyword evidence="3" id="KW-1185">Reference proteome</keyword>
<gene>
    <name evidence="2" type="ORF">FHG12_19230</name>
</gene>
<dbReference type="AlphaFoldDB" id="A0A5B8A414"/>
<protein>
    <submittedName>
        <fullName evidence="2">Uncharacterized protein</fullName>
    </submittedName>
</protein>
<accession>A0A5B8A414</accession>
<feature type="signal peptide" evidence="1">
    <location>
        <begin position="1"/>
        <end position="17"/>
    </location>
</feature>